<keyword evidence="3" id="KW-1185">Reference proteome</keyword>
<evidence type="ECO:0000313" key="3">
    <source>
        <dbReference type="Proteomes" id="UP001456307"/>
    </source>
</evidence>
<organism evidence="2">
    <name type="scientific">Limosilactobacillus allomucosae</name>
    <dbReference type="NCBI Taxonomy" id="3142938"/>
    <lineage>
        <taxon>Bacteria</taxon>
        <taxon>Bacillati</taxon>
        <taxon>Bacillota</taxon>
        <taxon>Bacilli</taxon>
        <taxon>Lactobacillales</taxon>
        <taxon>Lactobacillaceae</taxon>
        <taxon>Limosilactobacillus</taxon>
    </lineage>
</organism>
<evidence type="ECO:0000313" key="1">
    <source>
        <dbReference type="EMBL" id="MEO5286299.1"/>
    </source>
</evidence>
<dbReference type="Proteomes" id="UP001456307">
    <property type="component" value="Unassembled WGS sequence"/>
</dbReference>
<evidence type="ECO:0000313" key="2">
    <source>
        <dbReference type="EMBL" id="XBG94771.1"/>
    </source>
</evidence>
<dbReference type="EMBL" id="JBCNVT010000001">
    <property type="protein sequence ID" value="MEO5286299.1"/>
    <property type="molecule type" value="Genomic_DNA"/>
</dbReference>
<dbReference type="RefSeq" id="WP_347953398.1">
    <property type="nucleotide sequence ID" value="NZ_CP154878.1"/>
</dbReference>
<protein>
    <submittedName>
        <fullName evidence="2">Uncharacterized protein</fullName>
    </submittedName>
</protein>
<gene>
    <name evidence="1" type="ORF">AAVZ08_06800</name>
    <name evidence="2" type="ORF">ABC765_06705</name>
</gene>
<reference evidence="2" key="1">
    <citation type="submission" date="2024-04" db="EMBL/GenBank/DDBJ databases">
        <title>Limosilactobacillus allomucosae sp. nov., a novel species isolated from wild boar faecal samples as a potential probiotics for domestic pigs.</title>
        <authorList>
            <person name="Chen B."/>
        </authorList>
    </citation>
    <scope>NUCLEOTIDE SEQUENCE</scope>
    <source>
        <strain evidence="2">WILCCON 0051</strain>
    </source>
</reference>
<dbReference type="AlphaFoldDB" id="A0AAU7C0G1"/>
<name>A0AAU7C0G1_9LACO</name>
<accession>A0AAU7C0G1</accession>
<proteinExistence type="predicted"/>
<dbReference type="KEGG" id="lalo:ABC765_06705"/>
<dbReference type="EMBL" id="CP154878">
    <property type="protein sequence ID" value="XBG94771.1"/>
    <property type="molecule type" value="Genomic_DNA"/>
</dbReference>
<reference evidence="1 3" key="2">
    <citation type="submission" date="2024-04" db="EMBL/GenBank/DDBJ databases">
        <title>Limosilactobacillus allomucosae sp. nov., a novel species isolated from wild boar faecal samples as potential probiotics for domestic pigs.</title>
        <authorList>
            <person name="Chen B."/>
        </authorList>
    </citation>
    <scope>NUCLEOTIDE SEQUENCE [LARGE SCALE GENOMIC DNA]</scope>
    <source>
        <strain evidence="1 3">WILCCON 0055</strain>
    </source>
</reference>
<sequence length="86" mass="9900">MVGLFNLDFGAKTGVMLLAWTGFGDIAAVDSMPKDAAIMPALNSLVRLDFFIKSYLLHKKYKKIYINYNKFNNLSIQYLRSLYIRQ</sequence>